<dbReference type="PANTHER" id="PTHR46093">
    <property type="entry name" value="ACYL-COA-BINDING DOMAIN-CONTAINING PROTEIN 5"/>
    <property type="match status" value="1"/>
</dbReference>
<dbReference type="PANTHER" id="PTHR46093:SF18">
    <property type="entry name" value="FIBRONECTIN TYPE-III DOMAIN-CONTAINING PROTEIN"/>
    <property type="match status" value="1"/>
</dbReference>
<keyword evidence="2" id="KW-0677">Repeat</keyword>
<dbReference type="Proteomes" id="UP001219934">
    <property type="component" value="Unassembled WGS sequence"/>
</dbReference>
<name>A0AAD6ALM6_9TELE</name>
<sequence>MALASGHWLEKEMRGDPPGPRKGHSVAVAGNIAFLFGGASSINQGEDIPVYYSDFYMLTVSPDAVLWEEIPQSGEVPSAREGHTLCVVKGKLYLFGGASSPDAAECLPGVYSFDIVSLTWDHLAVGGVTLRTLRHSSVAVGDNIYVCGQSFGLVGDQVFMFGGCEANGDFCKDFYVLNT</sequence>
<dbReference type="Gene3D" id="2.120.10.80">
    <property type="entry name" value="Kelch-type beta propeller"/>
    <property type="match status" value="1"/>
</dbReference>
<organism evidence="4 5">
    <name type="scientific">Pogonophryne albipinna</name>
    <dbReference type="NCBI Taxonomy" id="1090488"/>
    <lineage>
        <taxon>Eukaryota</taxon>
        <taxon>Metazoa</taxon>
        <taxon>Chordata</taxon>
        <taxon>Craniata</taxon>
        <taxon>Vertebrata</taxon>
        <taxon>Euteleostomi</taxon>
        <taxon>Actinopterygii</taxon>
        <taxon>Neopterygii</taxon>
        <taxon>Teleostei</taxon>
        <taxon>Neoteleostei</taxon>
        <taxon>Acanthomorphata</taxon>
        <taxon>Eupercaria</taxon>
        <taxon>Perciformes</taxon>
        <taxon>Notothenioidei</taxon>
        <taxon>Pogonophryne</taxon>
    </lineage>
</organism>
<proteinExistence type="predicted"/>
<dbReference type="SUPFAM" id="SSF117281">
    <property type="entry name" value="Kelch motif"/>
    <property type="match status" value="1"/>
</dbReference>
<evidence type="ECO:0000313" key="4">
    <source>
        <dbReference type="EMBL" id="KAJ4926515.1"/>
    </source>
</evidence>
<feature type="region of interest" description="Disordered" evidence="3">
    <location>
        <begin position="1"/>
        <end position="23"/>
    </location>
</feature>
<evidence type="ECO:0000313" key="5">
    <source>
        <dbReference type="Proteomes" id="UP001219934"/>
    </source>
</evidence>
<evidence type="ECO:0000256" key="3">
    <source>
        <dbReference type="SAM" id="MobiDB-lite"/>
    </source>
</evidence>
<dbReference type="Pfam" id="PF24681">
    <property type="entry name" value="Kelch_KLHDC2_KLHL20_DRC7"/>
    <property type="match status" value="1"/>
</dbReference>
<dbReference type="InterPro" id="IPR015915">
    <property type="entry name" value="Kelch-typ_b-propeller"/>
</dbReference>
<feature type="non-terminal residue" evidence="4">
    <location>
        <position position="1"/>
    </location>
</feature>
<reference evidence="4" key="1">
    <citation type="submission" date="2022-11" db="EMBL/GenBank/DDBJ databases">
        <title>Chromosome-level genome of Pogonophryne albipinna.</title>
        <authorList>
            <person name="Jo E."/>
        </authorList>
    </citation>
    <scope>NUCLEOTIDE SEQUENCE</scope>
    <source>
        <strain evidence="4">SGF0006</strain>
        <tissue evidence="4">Muscle</tissue>
    </source>
</reference>
<evidence type="ECO:0000256" key="1">
    <source>
        <dbReference type="ARBA" id="ARBA00022441"/>
    </source>
</evidence>
<dbReference type="AlphaFoldDB" id="A0AAD6ALM6"/>
<accession>A0AAD6ALM6</accession>
<dbReference type="EMBL" id="JAPTMU010000020">
    <property type="protein sequence ID" value="KAJ4926515.1"/>
    <property type="molecule type" value="Genomic_DNA"/>
</dbReference>
<keyword evidence="1" id="KW-0880">Kelch repeat</keyword>
<evidence type="ECO:0000256" key="2">
    <source>
        <dbReference type="ARBA" id="ARBA00022737"/>
    </source>
</evidence>
<keyword evidence="5" id="KW-1185">Reference proteome</keyword>
<comment type="caution">
    <text evidence="4">The sequence shown here is derived from an EMBL/GenBank/DDBJ whole genome shotgun (WGS) entry which is preliminary data.</text>
</comment>
<gene>
    <name evidence="4" type="ORF">JOQ06_008688</name>
</gene>
<protein>
    <submittedName>
        <fullName evidence="4">Uncharacterized protein</fullName>
    </submittedName>
</protein>